<evidence type="ECO:0000313" key="3">
    <source>
        <dbReference type="Proteomes" id="UP001597110"/>
    </source>
</evidence>
<keyword evidence="1" id="KW-1133">Transmembrane helix</keyword>
<sequence length="103" mass="11553">MSATELFSVTITAAICTSLAFLLLYAIFVPRRLAKAGIKVEEGRWDFLVMRGLPLAQLQAYASLLSPDERRRLHNRYLLNAPLIILGLYFIAAVLILYDGLAR</sequence>
<keyword evidence="1" id="KW-0812">Transmembrane</keyword>
<protein>
    <recommendedName>
        <fullName evidence="4">Transmembrane protein</fullName>
    </recommendedName>
</protein>
<proteinExistence type="predicted"/>
<evidence type="ECO:0000313" key="2">
    <source>
        <dbReference type="EMBL" id="MFD0724471.1"/>
    </source>
</evidence>
<accession>A0ABW2Y971</accession>
<organism evidence="2 3">
    <name type="scientific">Lysobacter brunescens</name>
    <dbReference type="NCBI Taxonomy" id="262323"/>
    <lineage>
        <taxon>Bacteria</taxon>
        <taxon>Pseudomonadati</taxon>
        <taxon>Pseudomonadota</taxon>
        <taxon>Gammaproteobacteria</taxon>
        <taxon>Lysobacterales</taxon>
        <taxon>Lysobacteraceae</taxon>
        <taxon>Lysobacter</taxon>
    </lineage>
</organism>
<comment type="caution">
    <text evidence="2">The sequence shown here is derived from an EMBL/GenBank/DDBJ whole genome shotgun (WGS) entry which is preliminary data.</text>
</comment>
<dbReference type="Proteomes" id="UP001597110">
    <property type="component" value="Unassembled WGS sequence"/>
</dbReference>
<dbReference type="EMBL" id="JBHTIF010000001">
    <property type="protein sequence ID" value="MFD0724471.1"/>
    <property type="molecule type" value="Genomic_DNA"/>
</dbReference>
<feature type="transmembrane region" description="Helical" evidence="1">
    <location>
        <begin position="6"/>
        <end position="29"/>
    </location>
</feature>
<gene>
    <name evidence="2" type="ORF">ACFQ0E_02545</name>
</gene>
<evidence type="ECO:0008006" key="4">
    <source>
        <dbReference type="Google" id="ProtNLM"/>
    </source>
</evidence>
<evidence type="ECO:0000256" key="1">
    <source>
        <dbReference type="SAM" id="Phobius"/>
    </source>
</evidence>
<reference evidence="3" key="1">
    <citation type="journal article" date="2019" name="Int. J. Syst. Evol. Microbiol.">
        <title>The Global Catalogue of Microorganisms (GCM) 10K type strain sequencing project: providing services to taxonomists for standard genome sequencing and annotation.</title>
        <authorList>
            <consortium name="The Broad Institute Genomics Platform"/>
            <consortium name="The Broad Institute Genome Sequencing Center for Infectious Disease"/>
            <person name="Wu L."/>
            <person name="Ma J."/>
        </authorList>
    </citation>
    <scope>NUCLEOTIDE SEQUENCE [LARGE SCALE GENOMIC DNA]</scope>
    <source>
        <strain evidence="3">CCUG 55585</strain>
    </source>
</reference>
<keyword evidence="1" id="KW-0472">Membrane</keyword>
<feature type="transmembrane region" description="Helical" evidence="1">
    <location>
        <begin position="77"/>
        <end position="98"/>
    </location>
</feature>
<dbReference type="RefSeq" id="WP_386822128.1">
    <property type="nucleotide sequence ID" value="NZ_JBHTIF010000001.1"/>
</dbReference>
<name>A0ABW2Y971_9GAMM</name>
<keyword evidence="3" id="KW-1185">Reference proteome</keyword>